<organism evidence="7 8">
    <name type="scientific">Pseudoatta argentina</name>
    <dbReference type="NCBI Taxonomy" id="621737"/>
    <lineage>
        <taxon>Eukaryota</taxon>
        <taxon>Metazoa</taxon>
        <taxon>Ecdysozoa</taxon>
        <taxon>Arthropoda</taxon>
        <taxon>Hexapoda</taxon>
        <taxon>Insecta</taxon>
        <taxon>Pterygota</taxon>
        <taxon>Neoptera</taxon>
        <taxon>Endopterygota</taxon>
        <taxon>Hymenoptera</taxon>
        <taxon>Apocrita</taxon>
        <taxon>Aculeata</taxon>
        <taxon>Formicoidea</taxon>
        <taxon>Formicidae</taxon>
        <taxon>Myrmicinae</taxon>
        <taxon>Pseudoatta</taxon>
    </lineage>
</organism>
<feature type="transmembrane region" description="Helical" evidence="5">
    <location>
        <begin position="73"/>
        <end position="93"/>
    </location>
</feature>
<protein>
    <submittedName>
        <fullName evidence="7">HIG2A protein</fullName>
    </submittedName>
</protein>
<dbReference type="InterPro" id="IPR007667">
    <property type="entry name" value="Hypoxia_induced_domain"/>
</dbReference>
<keyword evidence="2 5" id="KW-0812">Transmembrane</keyword>
<dbReference type="PANTHER" id="PTHR12297">
    <property type="entry name" value="HYPOXIA-INDUCBILE GENE 1 HIG1 -RELATED"/>
    <property type="match status" value="1"/>
</dbReference>
<keyword evidence="3 5" id="KW-1133">Transmembrane helix</keyword>
<evidence type="ECO:0000256" key="4">
    <source>
        <dbReference type="ARBA" id="ARBA00023136"/>
    </source>
</evidence>
<evidence type="ECO:0000256" key="1">
    <source>
        <dbReference type="ARBA" id="ARBA00004325"/>
    </source>
</evidence>
<keyword evidence="8" id="KW-1185">Reference proteome</keyword>
<evidence type="ECO:0000313" key="7">
    <source>
        <dbReference type="EMBL" id="KAG5309224.1"/>
    </source>
</evidence>
<feature type="non-terminal residue" evidence="7">
    <location>
        <position position="1"/>
    </location>
</feature>
<evidence type="ECO:0000259" key="6">
    <source>
        <dbReference type="PROSITE" id="PS51503"/>
    </source>
</evidence>
<feature type="non-terminal residue" evidence="7">
    <location>
        <position position="97"/>
    </location>
</feature>
<feature type="transmembrane region" description="Helical" evidence="5">
    <location>
        <begin position="41"/>
        <end position="61"/>
    </location>
</feature>
<evidence type="ECO:0000256" key="2">
    <source>
        <dbReference type="ARBA" id="ARBA00022692"/>
    </source>
</evidence>
<comment type="caution">
    <text evidence="7">The sequence shown here is derived from an EMBL/GenBank/DDBJ whole genome shotgun (WGS) entry which is preliminary data.</text>
</comment>
<comment type="subcellular location">
    <subcellularLocation>
        <location evidence="1">Mitochondrion membrane</location>
    </subcellularLocation>
</comment>
<keyword evidence="4 5" id="KW-0472">Membrane</keyword>
<dbReference type="AlphaFoldDB" id="A0A836EKM6"/>
<dbReference type="GO" id="GO:0097250">
    <property type="term" value="P:mitochondrial respirasome assembly"/>
    <property type="evidence" value="ECO:0007669"/>
    <property type="project" value="TreeGrafter"/>
</dbReference>
<dbReference type="Gene3D" id="6.10.140.1320">
    <property type="match status" value="1"/>
</dbReference>
<dbReference type="PROSITE" id="PS51503">
    <property type="entry name" value="HIG1"/>
    <property type="match status" value="1"/>
</dbReference>
<dbReference type="EMBL" id="JAANIA010002843">
    <property type="protein sequence ID" value="KAG5309224.1"/>
    <property type="molecule type" value="Genomic_DNA"/>
</dbReference>
<reference evidence="7" key="1">
    <citation type="submission" date="2020-02" db="EMBL/GenBank/DDBJ databases">
        <title>Relaxed selection underlies rapid genomic changes in the transitions from sociality to social parasitism in ants.</title>
        <authorList>
            <person name="Bi X."/>
        </authorList>
    </citation>
    <scope>NUCLEOTIDE SEQUENCE</scope>
    <source>
        <strain evidence="7">BGI-DK2014c</strain>
        <tissue evidence="7">Whole body</tissue>
    </source>
</reference>
<gene>
    <name evidence="7" type="primary">Higd2a</name>
    <name evidence="7" type="ORF">G6Z78_0011929</name>
</gene>
<sequence>MADLNPDDELDWVKIREDLDSAYITETFFQKAIRKTQENPLVPIGAFATVTALSIGLFNFYKGKREMQQNMMRARVGAQAFTIVCMVVGFIMLPKSK</sequence>
<evidence type="ECO:0000256" key="3">
    <source>
        <dbReference type="ARBA" id="ARBA00022989"/>
    </source>
</evidence>
<dbReference type="Pfam" id="PF04588">
    <property type="entry name" value="HIG_1_N"/>
    <property type="match status" value="1"/>
</dbReference>
<dbReference type="GO" id="GO:0031966">
    <property type="term" value="C:mitochondrial membrane"/>
    <property type="evidence" value="ECO:0007669"/>
    <property type="project" value="UniProtKB-SubCell"/>
</dbReference>
<proteinExistence type="predicted"/>
<accession>A0A836EKM6</accession>
<name>A0A836EKM6_9HYME</name>
<dbReference type="Proteomes" id="UP000668214">
    <property type="component" value="Unassembled WGS sequence"/>
</dbReference>
<feature type="domain" description="HIG1" evidence="6">
    <location>
        <begin position="13"/>
        <end position="97"/>
    </location>
</feature>
<dbReference type="InterPro" id="IPR050355">
    <property type="entry name" value="RCF1"/>
</dbReference>
<evidence type="ECO:0000256" key="5">
    <source>
        <dbReference type="SAM" id="Phobius"/>
    </source>
</evidence>
<evidence type="ECO:0000313" key="8">
    <source>
        <dbReference type="Proteomes" id="UP000668214"/>
    </source>
</evidence>
<dbReference type="PANTHER" id="PTHR12297:SF18">
    <property type="entry name" value="HIG1 DOMAIN FAMILY MEMBER 2A"/>
    <property type="match status" value="1"/>
</dbReference>